<evidence type="ECO:0000256" key="10">
    <source>
        <dbReference type="ARBA" id="ARBA00022968"/>
    </source>
</evidence>
<evidence type="ECO:0000256" key="16">
    <source>
        <dbReference type="ARBA" id="ARBA00030723"/>
    </source>
</evidence>
<evidence type="ECO:0000256" key="11">
    <source>
        <dbReference type="ARBA" id="ARBA00022989"/>
    </source>
</evidence>
<evidence type="ECO:0000256" key="19">
    <source>
        <dbReference type="ARBA" id="ARBA00033291"/>
    </source>
</evidence>
<comment type="similarity">
    <text evidence="4">Belongs to the glycosyltransferase 49 family.</text>
</comment>
<keyword evidence="15" id="KW-0464">Manganese</keyword>
<feature type="non-terminal residue" evidence="21">
    <location>
        <position position="1"/>
    </location>
</feature>
<comment type="catalytic activity">
    <reaction evidence="20">
        <text>3-O-[beta-D-Xyl-(1-&gt;4)-Rib-ol-P-Rib-ol-P-3-beta-D-GalNAc-(1-&gt;3)-beta-D-GlcNAc-(1-&gt;4)-(O-6-P-alpha-D-Man)]-Thr-[protein] + UDP-alpha-D-glucuronate = 3-O-[beta-D-GlcA-(1-&gt;3)-beta-D-Xyl-(1-&gt;4)-Rib-ol-P-Rib-ol-P-3-beta-D-GalNAc-(1-&gt;3)-beta-D-GlcNAc-(1-&gt;4)-(O-6-P-alpha-D-Man)]-Thr-[protein] + UDP + H(+)</text>
        <dbReference type="Rhea" id="RHEA:46860"/>
        <dbReference type="Rhea" id="RHEA-COMP:15023"/>
        <dbReference type="Rhea" id="RHEA-COMP:17482"/>
        <dbReference type="ChEBI" id="CHEBI:15378"/>
        <dbReference type="ChEBI" id="CHEBI:58052"/>
        <dbReference type="ChEBI" id="CHEBI:58223"/>
        <dbReference type="ChEBI" id="CHEBI:142405"/>
        <dbReference type="ChEBI" id="CHEBI:177336"/>
    </reaction>
</comment>
<dbReference type="AlphaFoldDB" id="A0A7R9BZF0"/>
<comment type="cofactor">
    <cofactor evidence="1">
        <name>Mn(2+)</name>
        <dbReference type="ChEBI" id="CHEBI:29035"/>
    </cofactor>
</comment>
<evidence type="ECO:0000256" key="1">
    <source>
        <dbReference type="ARBA" id="ARBA00001936"/>
    </source>
</evidence>
<dbReference type="OrthoDB" id="6479716at2759"/>
<accession>A0A7R9BZF0</accession>
<protein>
    <recommendedName>
        <fullName evidence="5">Beta-1,4-glucuronyltransferase 1</fullName>
    </recommendedName>
    <alternativeName>
        <fullName evidence="16">I-beta-1,3-N-acetylglucosaminyltransferase</fullName>
    </alternativeName>
    <alternativeName>
        <fullName evidence="19">N-acetyllactosaminide beta-1,3-N-acetylglucosaminyltransferase</fullName>
    </alternativeName>
    <alternativeName>
        <fullName evidence="17">Poly-N-acetyllactosamine extension enzyme</fullName>
    </alternativeName>
    <alternativeName>
        <fullName evidence="18">UDP-GlcNAc:betaGal beta-1,3-N-acetylglucosaminyltransferase 1</fullName>
    </alternativeName>
</protein>
<comment type="subcellular location">
    <subcellularLocation>
        <location evidence="2">Golgi apparatus membrane</location>
        <topology evidence="2">Single-pass type II membrane protein</topology>
    </subcellularLocation>
</comment>
<evidence type="ECO:0000256" key="7">
    <source>
        <dbReference type="ARBA" id="ARBA00022679"/>
    </source>
</evidence>
<evidence type="ECO:0000256" key="13">
    <source>
        <dbReference type="ARBA" id="ARBA00023136"/>
    </source>
</evidence>
<evidence type="ECO:0000256" key="18">
    <source>
        <dbReference type="ARBA" id="ARBA00032181"/>
    </source>
</evidence>
<name>A0A7R9BZF0_9CRUS</name>
<evidence type="ECO:0000313" key="21">
    <source>
        <dbReference type="EMBL" id="CAD7284004.1"/>
    </source>
</evidence>
<dbReference type="GO" id="GO:0035269">
    <property type="term" value="P:protein O-linked glycosylation via mannose"/>
    <property type="evidence" value="ECO:0007669"/>
    <property type="project" value="TreeGrafter"/>
</dbReference>
<sequence>RGLADVTRKYATHPFVLSGDSWDKLIHDYPVCMATQTSVDRMYWVANVSESWHGPLSVSIFVPDVELHLAKTVIKFLRRCSPAVADRVSFHFVSDVAHPPVDFSAEADDVDLDCNSIHESITKFVDAGRSEEMMKWRDSMIYPQQLLRNVARQGCLAEYVTLVDVDMIPRPGLAEDLRSFLRKKETQSCEKCAYVLPVYEIAETAGKLPENKADLVKMITAKRARPFHQAYEMLVLGFQFKVLDNAFLSHWGFQVLKTRPKWRAKQQEANNRRLDQYSQEFVAKYHRDPLNLQGYSKKAAKFVIAYVADSVIASDLGAEDIDDDDGADDIFLFDAKRGLADVTRKYATHPFVLSGDSWDKLIHDYPIVLAFILCRMLPHPPVDFSAEEDDVDLDCNSVHESITKFVDAGKYVTLVDVVMIPIPGLAEDLRSFLRKKETQSCEKCAYVLPVYEIAETTGKLPENEADLVKMIAAKSGRPFHEVIIR</sequence>
<keyword evidence="8" id="KW-0812">Transmembrane</keyword>
<reference evidence="21" key="1">
    <citation type="submission" date="2020-11" db="EMBL/GenBank/DDBJ databases">
        <authorList>
            <person name="Tran Van P."/>
        </authorList>
    </citation>
    <scope>NUCLEOTIDE SEQUENCE</scope>
</reference>
<evidence type="ECO:0000256" key="8">
    <source>
        <dbReference type="ARBA" id="ARBA00022692"/>
    </source>
</evidence>
<evidence type="ECO:0000256" key="3">
    <source>
        <dbReference type="ARBA" id="ARBA00004922"/>
    </source>
</evidence>
<evidence type="ECO:0000256" key="17">
    <source>
        <dbReference type="ARBA" id="ARBA00032175"/>
    </source>
</evidence>
<dbReference type="GO" id="GO:0015020">
    <property type="term" value="F:glucuronosyltransferase activity"/>
    <property type="evidence" value="ECO:0007669"/>
    <property type="project" value="InterPro"/>
</dbReference>
<dbReference type="PANTHER" id="PTHR46420:SF1">
    <property type="entry name" value="BETA-1,4-GLUCURONYLTRANSFERASE 1"/>
    <property type="match status" value="1"/>
</dbReference>
<keyword evidence="12" id="KW-0333">Golgi apparatus</keyword>
<dbReference type="EMBL" id="CAJPEX010006673">
    <property type="protein sequence ID" value="CAG0924156.1"/>
    <property type="molecule type" value="Genomic_DNA"/>
</dbReference>
<evidence type="ECO:0000313" key="22">
    <source>
        <dbReference type="Proteomes" id="UP000678499"/>
    </source>
</evidence>
<dbReference type="Proteomes" id="UP000678499">
    <property type="component" value="Unassembled WGS sequence"/>
</dbReference>
<keyword evidence="14" id="KW-0325">Glycoprotein</keyword>
<keyword evidence="6" id="KW-0328">Glycosyltransferase</keyword>
<keyword evidence="11" id="KW-1133">Transmembrane helix</keyword>
<proteinExistence type="inferred from homology"/>
<evidence type="ECO:0000256" key="12">
    <source>
        <dbReference type="ARBA" id="ARBA00023034"/>
    </source>
</evidence>
<comment type="pathway">
    <text evidence="3">Protein modification; protein glycosylation.</text>
</comment>
<evidence type="ECO:0000256" key="15">
    <source>
        <dbReference type="ARBA" id="ARBA00023211"/>
    </source>
</evidence>
<keyword evidence="10" id="KW-0735">Signal-anchor</keyword>
<evidence type="ECO:0000256" key="2">
    <source>
        <dbReference type="ARBA" id="ARBA00004323"/>
    </source>
</evidence>
<evidence type="ECO:0000256" key="20">
    <source>
        <dbReference type="ARBA" id="ARBA00047852"/>
    </source>
</evidence>
<keyword evidence="9" id="KW-0479">Metal-binding</keyword>
<keyword evidence="22" id="KW-1185">Reference proteome</keyword>
<dbReference type="EMBL" id="OA888710">
    <property type="protein sequence ID" value="CAD7284004.1"/>
    <property type="molecule type" value="Genomic_DNA"/>
</dbReference>
<dbReference type="InterPro" id="IPR043189">
    <property type="entry name" value="B4GAT1"/>
</dbReference>
<evidence type="ECO:0000256" key="9">
    <source>
        <dbReference type="ARBA" id="ARBA00022723"/>
    </source>
</evidence>
<keyword evidence="7" id="KW-0808">Transferase</keyword>
<dbReference type="PANTHER" id="PTHR46420">
    <property type="entry name" value="BETA-1,4-GLUCURONYLTRANSFERASE 1"/>
    <property type="match status" value="1"/>
</dbReference>
<evidence type="ECO:0000256" key="5">
    <source>
        <dbReference type="ARBA" id="ARBA00017962"/>
    </source>
</evidence>
<evidence type="ECO:0000256" key="14">
    <source>
        <dbReference type="ARBA" id="ARBA00023180"/>
    </source>
</evidence>
<gene>
    <name evidence="21" type="ORF">NMOB1V02_LOCUS11612</name>
</gene>
<keyword evidence="13" id="KW-0472">Membrane</keyword>
<dbReference type="GO" id="GO:0000139">
    <property type="term" value="C:Golgi membrane"/>
    <property type="evidence" value="ECO:0007669"/>
    <property type="project" value="UniProtKB-SubCell"/>
</dbReference>
<dbReference type="GO" id="GO:0046872">
    <property type="term" value="F:metal ion binding"/>
    <property type="evidence" value="ECO:0007669"/>
    <property type="project" value="UniProtKB-KW"/>
</dbReference>
<dbReference type="UniPathway" id="UPA00378"/>
<evidence type="ECO:0000256" key="4">
    <source>
        <dbReference type="ARBA" id="ARBA00008539"/>
    </source>
</evidence>
<evidence type="ECO:0000256" key="6">
    <source>
        <dbReference type="ARBA" id="ARBA00022676"/>
    </source>
</evidence>
<dbReference type="Pfam" id="PF13896">
    <property type="entry name" value="Glyco_transf_49"/>
    <property type="match status" value="2"/>
</dbReference>
<organism evidence="21">
    <name type="scientific">Notodromas monacha</name>
    <dbReference type="NCBI Taxonomy" id="399045"/>
    <lineage>
        <taxon>Eukaryota</taxon>
        <taxon>Metazoa</taxon>
        <taxon>Ecdysozoa</taxon>
        <taxon>Arthropoda</taxon>
        <taxon>Crustacea</taxon>
        <taxon>Oligostraca</taxon>
        <taxon>Ostracoda</taxon>
        <taxon>Podocopa</taxon>
        <taxon>Podocopida</taxon>
        <taxon>Cypridocopina</taxon>
        <taxon>Cypridoidea</taxon>
        <taxon>Cyprididae</taxon>
        <taxon>Notodromas</taxon>
    </lineage>
</organism>